<dbReference type="SUPFAM" id="SSF56219">
    <property type="entry name" value="DNase I-like"/>
    <property type="match status" value="1"/>
</dbReference>
<keyword evidence="3" id="KW-0378">Hydrolase</keyword>
<reference evidence="3 4" key="1">
    <citation type="submission" date="2017-02" db="EMBL/GenBank/DDBJ databases">
        <title>Arcobacter caeni sp. nov, a new Arcobacter species isolated from reclaimed water.</title>
        <authorList>
            <person name="Figueras M.J."/>
            <person name="Perez-Cataluna A."/>
            <person name="Salas-Masso N."/>
        </authorList>
    </citation>
    <scope>NUCLEOTIDE SEQUENCE [LARGE SCALE GENOMIC DNA]</scope>
    <source>
        <strain evidence="3 4">RW17-10</strain>
    </source>
</reference>
<dbReference type="OrthoDB" id="184983at2"/>
<dbReference type="AlphaFoldDB" id="A0A363CXW0"/>
<feature type="domain" description="Endonuclease/exonuclease/phosphatase" evidence="2">
    <location>
        <begin position="20"/>
        <end position="204"/>
    </location>
</feature>
<feature type="signal peptide" evidence="1">
    <location>
        <begin position="1"/>
        <end position="16"/>
    </location>
</feature>
<dbReference type="PANTHER" id="PTHR42834">
    <property type="entry name" value="ENDONUCLEASE/EXONUCLEASE/PHOSPHATASE FAMILY PROTEIN (AFU_ORTHOLOGUE AFUA_3G09210)"/>
    <property type="match status" value="1"/>
</dbReference>
<dbReference type="RefSeq" id="WP_108559726.1">
    <property type="nucleotide sequence ID" value="NZ_MUXE01000012.1"/>
</dbReference>
<comment type="caution">
    <text evidence="3">The sequence shown here is derived from an EMBL/GenBank/DDBJ whole genome shotgun (WGS) entry which is preliminary data.</text>
</comment>
<keyword evidence="3" id="KW-0255">Endonuclease</keyword>
<evidence type="ECO:0000256" key="1">
    <source>
        <dbReference type="SAM" id="SignalP"/>
    </source>
</evidence>
<proteinExistence type="predicted"/>
<dbReference type="Proteomes" id="UP000251135">
    <property type="component" value="Unassembled WGS sequence"/>
</dbReference>
<dbReference type="Gene3D" id="3.60.10.10">
    <property type="entry name" value="Endonuclease/exonuclease/phosphatase"/>
    <property type="match status" value="1"/>
</dbReference>
<dbReference type="EMBL" id="MUXE01000012">
    <property type="protein sequence ID" value="PUE63909.1"/>
    <property type="molecule type" value="Genomic_DNA"/>
</dbReference>
<sequence length="528" mass="62059">MLKILFLFLLTLTLNANTFSIASYNVENFFDLNNDNDEYSEFIPNTKSNWNQNTFNIKVNNLVKVLTDVNADIIALQEVENRELMQLLLKKLPNYHYYSFIKYPNSAIGVGFLSKIEIKENRHLDVKFTTKVYRPILETTFIYENIEFKVFNNHWPSKAVGESYRVKYAKDLQERITSLPKDYDYILLGDFNSDYNEMQTFKTNQKLNNTLGITGINHILNTVINDNFITYDDILKNEKRVHYNLWLDLPPNERFSSKFRNQNNTPDNILIPAALFDTKKISYVPNSFMVFKPEYLYENNIVKRWQMSEGRFNKTHIGGGYSDHLPIYAKFSVDEKDTTILKNQELKSEKKEEKATISDLYKKEKLSQDIILEKAVVIYKDEEKAIIKRPNDRAIFIYNNAKELKLGYSYNLQIKQIFNYYGLKEIKEFAILDEVEKVENYKSLFLNAENIDIFDFKYENEIITNIKGVVKNSKLYLDENKYIKIYSNKRNLLPKNGETITISTGHLGSYRGNMQIIIYSASDFKIGF</sequence>
<evidence type="ECO:0000313" key="3">
    <source>
        <dbReference type="EMBL" id="PUE63909.1"/>
    </source>
</evidence>
<evidence type="ECO:0000259" key="2">
    <source>
        <dbReference type="Pfam" id="PF19580"/>
    </source>
</evidence>
<dbReference type="GO" id="GO:0004519">
    <property type="term" value="F:endonuclease activity"/>
    <property type="evidence" value="ECO:0007669"/>
    <property type="project" value="UniProtKB-KW"/>
</dbReference>
<dbReference type="InterPro" id="IPR005135">
    <property type="entry name" value="Endo/exonuclease/phosphatase"/>
</dbReference>
<accession>A0A363CXW0</accession>
<keyword evidence="4" id="KW-1185">Reference proteome</keyword>
<organism evidence="3 4">
    <name type="scientific">Arcobacter caeni</name>
    <dbReference type="NCBI Taxonomy" id="1912877"/>
    <lineage>
        <taxon>Bacteria</taxon>
        <taxon>Pseudomonadati</taxon>
        <taxon>Campylobacterota</taxon>
        <taxon>Epsilonproteobacteria</taxon>
        <taxon>Campylobacterales</taxon>
        <taxon>Arcobacteraceae</taxon>
        <taxon>Arcobacter</taxon>
    </lineage>
</organism>
<name>A0A363CXW0_9BACT</name>
<feature type="chain" id="PRO_5016726604" evidence="1">
    <location>
        <begin position="17"/>
        <end position="528"/>
    </location>
</feature>
<gene>
    <name evidence="3" type="ORF">B0174_08635</name>
</gene>
<evidence type="ECO:0000313" key="4">
    <source>
        <dbReference type="Proteomes" id="UP000251135"/>
    </source>
</evidence>
<protein>
    <submittedName>
        <fullName evidence="3">Endonuclease</fullName>
    </submittedName>
</protein>
<keyword evidence="3" id="KW-0540">Nuclease</keyword>
<dbReference type="InterPro" id="IPR036691">
    <property type="entry name" value="Endo/exonu/phosph_ase_sf"/>
</dbReference>
<dbReference type="PANTHER" id="PTHR42834:SF1">
    <property type="entry name" value="ENDONUCLEASE_EXONUCLEASE_PHOSPHATASE FAMILY PROTEIN (AFU_ORTHOLOGUE AFUA_3G09210)"/>
    <property type="match status" value="1"/>
</dbReference>
<dbReference type="Pfam" id="PF19580">
    <property type="entry name" value="Exo_endo_phos_3"/>
    <property type="match status" value="1"/>
</dbReference>
<keyword evidence="1" id="KW-0732">Signal</keyword>